<dbReference type="InterPro" id="IPR041635">
    <property type="entry name" value="Type_ISP_LLaBIII_C"/>
</dbReference>
<dbReference type="Pfam" id="PF02384">
    <property type="entry name" value="N6_Mtase"/>
    <property type="match status" value="1"/>
</dbReference>
<dbReference type="PRINTS" id="PR00507">
    <property type="entry name" value="N12N6MTFRASE"/>
</dbReference>
<evidence type="ECO:0000259" key="6">
    <source>
        <dbReference type="Pfam" id="PF18135"/>
    </source>
</evidence>
<dbReference type="EC" id="2.1.1.72" evidence="1"/>
<dbReference type="STRING" id="285351.SAMN04488035_1365"/>
<evidence type="ECO:0000313" key="7">
    <source>
        <dbReference type="EMBL" id="SFF05608.1"/>
    </source>
</evidence>
<reference evidence="8" key="1">
    <citation type="submission" date="2016-10" db="EMBL/GenBank/DDBJ databases">
        <authorList>
            <person name="Varghese N."/>
            <person name="Submissions S."/>
        </authorList>
    </citation>
    <scope>NUCLEOTIDE SEQUENCE [LARGE SCALE GENOMIC DNA]</scope>
    <source>
        <strain evidence="8">DSM 19083</strain>
    </source>
</reference>
<dbReference type="InterPro" id="IPR050953">
    <property type="entry name" value="N4_N6_ade-DNA_methylase"/>
</dbReference>
<comment type="catalytic activity">
    <reaction evidence="4">
        <text>a 2'-deoxyadenosine in DNA + S-adenosyl-L-methionine = an N(6)-methyl-2'-deoxyadenosine in DNA + S-adenosyl-L-homocysteine + H(+)</text>
        <dbReference type="Rhea" id="RHEA:15197"/>
        <dbReference type="Rhea" id="RHEA-COMP:12418"/>
        <dbReference type="Rhea" id="RHEA-COMP:12419"/>
        <dbReference type="ChEBI" id="CHEBI:15378"/>
        <dbReference type="ChEBI" id="CHEBI:57856"/>
        <dbReference type="ChEBI" id="CHEBI:59789"/>
        <dbReference type="ChEBI" id="CHEBI:90615"/>
        <dbReference type="ChEBI" id="CHEBI:90616"/>
        <dbReference type="EC" id="2.1.1.72"/>
    </reaction>
</comment>
<accession>A0A1I2FLG7</accession>
<dbReference type="GO" id="GO:0032259">
    <property type="term" value="P:methylation"/>
    <property type="evidence" value="ECO:0007669"/>
    <property type="project" value="UniProtKB-KW"/>
</dbReference>
<dbReference type="EMBL" id="FONZ01000002">
    <property type="protein sequence ID" value="SFF05608.1"/>
    <property type="molecule type" value="Genomic_DNA"/>
</dbReference>
<protein>
    <recommendedName>
        <fullName evidence="1">site-specific DNA-methyltransferase (adenine-specific)</fullName>
        <ecNumber evidence="1">2.1.1.72</ecNumber>
    </recommendedName>
</protein>
<dbReference type="AlphaFoldDB" id="A0A1I2FLG7"/>
<evidence type="ECO:0000259" key="5">
    <source>
        <dbReference type="Pfam" id="PF02384"/>
    </source>
</evidence>
<gene>
    <name evidence="7" type="ORF">SAMN04488035_1365</name>
</gene>
<name>A0A1I2FLG7_9MICO</name>
<dbReference type="InterPro" id="IPR029063">
    <property type="entry name" value="SAM-dependent_MTases_sf"/>
</dbReference>
<dbReference type="PANTHER" id="PTHR33841">
    <property type="entry name" value="DNA METHYLTRANSFERASE YEEA-RELATED"/>
    <property type="match status" value="1"/>
</dbReference>
<keyword evidence="8" id="KW-1185">Reference proteome</keyword>
<dbReference type="PANTHER" id="PTHR33841:SF1">
    <property type="entry name" value="DNA METHYLTRANSFERASE A"/>
    <property type="match status" value="1"/>
</dbReference>
<keyword evidence="2 7" id="KW-0489">Methyltransferase</keyword>
<dbReference type="GO" id="GO:0003677">
    <property type="term" value="F:DNA binding"/>
    <property type="evidence" value="ECO:0007669"/>
    <property type="project" value="InterPro"/>
</dbReference>
<evidence type="ECO:0000256" key="4">
    <source>
        <dbReference type="ARBA" id="ARBA00047942"/>
    </source>
</evidence>
<dbReference type="GO" id="GO:0008170">
    <property type="term" value="F:N-methyltransferase activity"/>
    <property type="evidence" value="ECO:0007669"/>
    <property type="project" value="InterPro"/>
</dbReference>
<dbReference type="Pfam" id="PF18135">
    <property type="entry name" value="Type_ISP_C"/>
    <property type="match status" value="1"/>
</dbReference>
<dbReference type="SUPFAM" id="SSF53335">
    <property type="entry name" value="S-adenosyl-L-methionine-dependent methyltransferases"/>
    <property type="match status" value="1"/>
</dbReference>
<dbReference type="OrthoDB" id="9776021at2"/>
<dbReference type="Gene3D" id="3.40.50.150">
    <property type="entry name" value="Vaccinia Virus protein VP39"/>
    <property type="match status" value="1"/>
</dbReference>
<dbReference type="Proteomes" id="UP000198520">
    <property type="component" value="Unassembled WGS sequence"/>
</dbReference>
<sequence length="1106" mass="120858">MPKTSEPWLSGAVSAFGRACKAKLAGPGDREAAIRSPLEGLLGAVGAHLQVKAVFHDEVRDTERQVRPDYGVSVKGAITGYIEVKAPGRGIDPAGFTGHDQRQWERQRDLPNLIYTNGTEWRLYRDTQLLAGPVTFSGGALETAGSNLTAPLEFEALVTDFLRWHPAPITSVSALVRAIAPLTRLLRGEVLDQLGSERRAMAAGADEDTQPFLGLARDWRALLFPSADDQTFADGYAQAVTFALLLARTEGIDVAGRPLHEVGGALGDDHSLMGKALQLLTDDVAADFKVTLDLLVRVIGAVDWARVRKGRRDTYLHLYENFLEAYDNDLRKQSGSYYTPREIVEEMVRLTEEALVTRLGKADGFRDPDVLTVDPAMGTGTYLHTILERVADDVAASDGPGAVAGVLGQVAERLVGFELQMGPYAVAELRTTDLLAAHGATAPPGGMHLYVTDTLDDPYAVESQLGSGLHLIAQSRKKANEVKARANVTVVIGNPPYRERAEGMGGWVEHGSAAHGKAARAILDDFRDPSTARHFHNLKNLYVYFWRWATWKVWESTMPDPDGDAGIVCFISTSGYIAGPGFTAMRQHLRRHASEGWIIDLTPEGQTPDVPTRIFPGVRQPLAIGLFVRGADADREVPATIHYRSVSGRQAEKFSELGKVRLDDDGWRQARTEWTGPFTPAAPSSWDTYPALDDLLPWTSPAVAGNRRWPYAPSRSILSARWARLRSETDVGTRRALFKETRDRTLDRSVEPLPGIDEAPRASVAADGRSPIPVRVGYRSFDRQWLLPDARILDMPRRHLWEARIPGQVYVVEPHSWSLSNGPALVVTALIPDLHHFKGSEGGRTLPFLHPDGTPNLAPGLVATLSATLDHRVTAPAVLAYVAGIVGLPAFTRTFADELTTPGIRVPLTKDPALWAEAVEIGEQVLWLHTYGESFSGPARSAGNIRYPKGDARQPLSRRAITGLPATMTYDAARAVVVVGTGELGPVMPDVWDYAVGGKNVLKSWFNYRKAAPGGKKTSLLDHIHVASWDPDWTTELIDLLTVLTRLVELETAQADLLSRIVASKLLTMSELRDAGVRWPSVPADRKPRYEGRLGDTGQGQGSLDL</sequence>
<organism evidence="7 8">
    <name type="scientific">Flavimobilis marinus</name>
    <dbReference type="NCBI Taxonomy" id="285351"/>
    <lineage>
        <taxon>Bacteria</taxon>
        <taxon>Bacillati</taxon>
        <taxon>Actinomycetota</taxon>
        <taxon>Actinomycetes</taxon>
        <taxon>Micrococcales</taxon>
        <taxon>Jonesiaceae</taxon>
        <taxon>Flavimobilis</taxon>
    </lineage>
</organism>
<evidence type="ECO:0000256" key="2">
    <source>
        <dbReference type="ARBA" id="ARBA00022603"/>
    </source>
</evidence>
<feature type="domain" description="DNA methylase adenine-specific" evidence="5">
    <location>
        <begin position="312"/>
        <end position="499"/>
    </location>
</feature>
<dbReference type="GO" id="GO:0009007">
    <property type="term" value="F:site-specific DNA-methyltransferase (adenine-specific) activity"/>
    <property type="evidence" value="ECO:0007669"/>
    <property type="project" value="UniProtKB-EC"/>
</dbReference>
<dbReference type="InterPro" id="IPR003356">
    <property type="entry name" value="DNA_methylase_A-5"/>
</dbReference>
<dbReference type="RefSeq" id="WP_093376445.1">
    <property type="nucleotide sequence ID" value="NZ_BNAN01000002.1"/>
</dbReference>
<feature type="domain" description="Type ISP restriction-modification enzyme LLaBIII C-terminal specificity" evidence="6">
    <location>
        <begin position="694"/>
        <end position="1040"/>
    </location>
</feature>
<evidence type="ECO:0000256" key="3">
    <source>
        <dbReference type="ARBA" id="ARBA00022679"/>
    </source>
</evidence>
<evidence type="ECO:0000313" key="8">
    <source>
        <dbReference type="Proteomes" id="UP000198520"/>
    </source>
</evidence>
<proteinExistence type="predicted"/>
<evidence type="ECO:0000256" key="1">
    <source>
        <dbReference type="ARBA" id="ARBA00011900"/>
    </source>
</evidence>
<keyword evidence="3" id="KW-0808">Transferase</keyword>